<dbReference type="InterPro" id="IPR011765">
    <property type="entry name" value="Pept_M16_N"/>
</dbReference>
<evidence type="ECO:0000256" key="1">
    <source>
        <dbReference type="ARBA" id="ARBA00007261"/>
    </source>
</evidence>
<dbReference type="GO" id="GO:0006508">
    <property type="term" value="P:proteolysis"/>
    <property type="evidence" value="ECO:0007669"/>
    <property type="project" value="InterPro"/>
</dbReference>
<dbReference type="RefSeq" id="WP_117527484.1">
    <property type="nucleotide sequence ID" value="NZ_JAQENQ010000002.1"/>
</dbReference>
<sequence>MVKTFYLSNGLKVAMEYMTQYRSVSMGVWVKAGSVNENKQTNGMAHVIEHMLFKGTEKRTARELADAMTEIGGNMDAYTTKEYTCFYTKTLYEHLFYAIDILGDMLSNSKIDENDLKKELGVIAEEIDMYDDSPEDIVHERLQEVIWREHSLGYLISGDKQTVLGFKRQDVLDFMKQYYTADRMTIAISGYFEEAKVLEALENCFGGIAPGCKASLLEANAQIATAKYYPSLYMQHKDVEQVHMIIAFESLDYYDPERYILSVVNSLLGGNVNSRLFQTIREEMGLSYAIYSYGSSYEKGGLFHIYAAVHPNQVRPVLKAVVDIIQKLKNELVSDRELYIVKESVKTDLIISDESTYNRISNYGKSYIHGETIETVEEAAEKIGQVTAEEVRAFVQKHFALSQMSLSLVGDLKTLPREEMEELWMTYRTEKA</sequence>
<dbReference type="GO" id="GO:0004222">
    <property type="term" value="F:metalloendopeptidase activity"/>
    <property type="evidence" value="ECO:0007669"/>
    <property type="project" value="InterPro"/>
</dbReference>
<dbReference type="SUPFAM" id="SSF63411">
    <property type="entry name" value="LuxS/MPP-like metallohydrolase"/>
    <property type="match status" value="2"/>
</dbReference>
<organism evidence="5 6">
    <name type="scientific">Coprococcus catus</name>
    <dbReference type="NCBI Taxonomy" id="116085"/>
    <lineage>
        <taxon>Bacteria</taxon>
        <taxon>Bacillati</taxon>
        <taxon>Bacillota</taxon>
        <taxon>Clostridia</taxon>
        <taxon>Lachnospirales</taxon>
        <taxon>Lachnospiraceae</taxon>
        <taxon>Coprococcus</taxon>
    </lineage>
</organism>
<name>A0A3E2TRS0_9FIRM</name>
<comment type="similarity">
    <text evidence="1 2">Belongs to the peptidase M16 family.</text>
</comment>
<dbReference type="PANTHER" id="PTHR11851">
    <property type="entry name" value="METALLOPROTEASE"/>
    <property type="match status" value="1"/>
</dbReference>
<reference evidence="5 6" key="1">
    <citation type="submission" date="2018-08" db="EMBL/GenBank/DDBJ databases">
        <title>A genome reference for cultivated species of the human gut microbiota.</title>
        <authorList>
            <person name="Zou Y."/>
            <person name="Xue W."/>
            <person name="Luo G."/>
        </authorList>
    </citation>
    <scope>NUCLEOTIDE SEQUENCE [LARGE SCALE GENOMIC DNA]</scope>
    <source>
        <strain evidence="5 6">AF45-17</strain>
    </source>
</reference>
<evidence type="ECO:0000259" key="3">
    <source>
        <dbReference type="Pfam" id="PF00675"/>
    </source>
</evidence>
<dbReference type="InterPro" id="IPR007863">
    <property type="entry name" value="Peptidase_M16_C"/>
</dbReference>
<evidence type="ECO:0000256" key="2">
    <source>
        <dbReference type="RuleBase" id="RU004447"/>
    </source>
</evidence>
<dbReference type="Pfam" id="PF00675">
    <property type="entry name" value="Peptidase_M16"/>
    <property type="match status" value="1"/>
</dbReference>
<dbReference type="InterPro" id="IPR011249">
    <property type="entry name" value="Metalloenz_LuxS/M16"/>
</dbReference>
<evidence type="ECO:0000313" key="5">
    <source>
        <dbReference type="EMBL" id="RGB80872.1"/>
    </source>
</evidence>
<evidence type="ECO:0000259" key="4">
    <source>
        <dbReference type="Pfam" id="PF05193"/>
    </source>
</evidence>
<dbReference type="AlphaFoldDB" id="A0A3E2TRS0"/>
<dbReference type="GO" id="GO:0046872">
    <property type="term" value="F:metal ion binding"/>
    <property type="evidence" value="ECO:0007669"/>
    <property type="project" value="InterPro"/>
</dbReference>
<dbReference type="EMBL" id="QVEP01000008">
    <property type="protein sequence ID" value="RGB80872.1"/>
    <property type="molecule type" value="Genomic_DNA"/>
</dbReference>
<evidence type="ECO:0000313" key="6">
    <source>
        <dbReference type="Proteomes" id="UP000260773"/>
    </source>
</evidence>
<dbReference type="InterPro" id="IPR050361">
    <property type="entry name" value="MPP/UQCRC_Complex"/>
</dbReference>
<accession>A0A3E2TRS0</accession>
<dbReference type="PROSITE" id="PS00143">
    <property type="entry name" value="INSULINASE"/>
    <property type="match status" value="1"/>
</dbReference>
<dbReference type="Gene3D" id="3.30.830.10">
    <property type="entry name" value="Metalloenzyme, LuxS/M16 peptidase-like"/>
    <property type="match status" value="2"/>
</dbReference>
<protein>
    <submittedName>
        <fullName evidence="5">Insulinase family protein</fullName>
    </submittedName>
</protein>
<proteinExistence type="inferred from homology"/>
<dbReference type="Pfam" id="PF05193">
    <property type="entry name" value="Peptidase_M16_C"/>
    <property type="match status" value="1"/>
</dbReference>
<feature type="domain" description="Peptidase M16 N-terminal" evidence="3">
    <location>
        <begin position="12"/>
        <end position="158"/>
    </location>
</feature>
<dbReference type="InterPro" id="IPR001431">
    <property type="entry name" value="Pept_M16_Zn_BS"/>
</dbReference>
<feature type="domain" description="Peptidase M16 C-terminal" evidence="4">
    <location>
        <begin position="166"/>
        <end position="343"/>
    </location>
</feature>
<dbReference type="PANTHER" id="PTHR11851:SF49">
    <property type="entry name" value="MITOCHONDRIAL-PROCESSING PEPTIDASE SUBUNIT ALPHA"/>
    <property type="match status" value="1"/>
</dbReference>
<dbReference type="Proteomes" id="UP000260773">
    <property type="component" value="Unassembled WGS sequence"/>
</dbReference>
<comment type="caution">
    <text evidence="5">The sequence shown here is derived from an EMBL/GenBank/DDBJ whole genome shotgun (WGS) entry which is preliminary data.</text>
</comment>
<gene>
    <name evidence="5" type="ORF">DW070_04750</name>
</gene>